<evidence type="ECO:0000313" key="2">
    <source>
        <dbReference type="Proteomes" id="UP000322181"/>
    </source>
</evidence>
<protein>
    <submittedName>
        <fullName evidence="1">Uncharacterized protein</fullName>
    </submittedName>
</protein>
<reference evidence="1 2" key="1">
    <citation type="submission" date="2019-09" db="EMBL/GenBank/DDBJ databases">
        <title>Draft genome sequence of various Type strains from the CCUG.</title>
        <authorList>
            <person name="Pineiro-Iglesias B."/>
            <person name="Tunovic T."/>
            <person name="Unosson C."/>
            <person name="Inganas E."/>
            <person name="Ohlen M."/>
            <person name="Cardew S."/>
            <person name="Jensie-Markopoulos S."/>
            <person name="Salva-Serra F."/>
            <person name="Jaen-Luchoro D."/>
            <person name="Karlsson R."/>
            <person name="Svensson-Stadler L."/>
            <person name="Chun J."/>
            <person name="Moore E."/>
        </authorList>
    </citation>
    <scope>NUCLEOTIDE SEQUENCE [LARGE SCALE GENOMIC DNA]</scope>
    <source>
        <strain evidence="1 2">CCUG 53682T</strain>
    </source>
</reference>
<dbReference type="Proteomes" id="UP000322181">
    <property type="component" value="Unassembled WGS sequence"/>
</dbReference>
<comment type="caution">
    <text evidence="1">The sequence shown here is derived from an EMBL/GenBank/DDBJ whole genome shotgun (WGS) entry which is preliminary data.</text>
</comment>
<accession>A0A5M9QXB1</accession>
<name>A0A5M9QXB1_9GAMM</name>
<dbReference type="RefSeq" id="WP_067370411.1">
    <property type="nucleotide sequence ID" value="NZ_BAAAFS010000007.1"/>
</dbReference>
<evidence type="ECO:0000313" key="1">
    <source>
        <dbReference type="EMBL" id="KAA8713028.1"/>
    </source>
</evidence>
<proteinExistence type="predicted"/>
<dbReference type="EMBL" id="VXKB01000008">
    <property type="protein sequence ID" value="KAA8713028.1"/>
    <property type="molecule type" value="Genomic_DNA"/>
</dbReference>
<organism evidence="1 2">
    <name type="scientific">Morganella psychrotolerans</name>
    <dbReference type="NCBI Taxonomy" id="368603"/>
    <lineage>
        <taxon>Bacteria</taxon>
        <taxon>Pseudomonadati</taxon>
        <taxon>Pseudomonadota</taxon>
        <taxon>Gammaproteobacteria</taxon>
        <taxon>Enterobacterales</taxon>
        <taxon>Morganellaceae</taxon>
        <taxon>Morganella</taxon>
    </lineage>
</organism>
<gene>
    <name evidence="1" type="ORF">F4V73_18100</name>
</gene>
<dbReference type="AlphaFoldDB" id="A0A5M9QXB1"/>
<sequence length="168" mass="18874">MNSSSVYEKEAKKFILDFLKNTGIRQGSTLPIPPFVYKRSAARLSPKVDDCIDIVLDKLVTDGFFTYKNGSYILSEIGDHEVYGKPVGGSYENEAKEFIITFVRNKNLRTGDAFFGRAFAVDVALANLNPNVSDKLNDAMNSLIESNYFELTDDDRILLTQSGYDLIY</sequence>